<dbReference type="InterPro" id="IPR011621">
    <property type="entry name" value="Metal-dep_PHydrolase_7TM_intra"/>
</dbReference>
<protein>
    <recommendedName>
        <fullName evidence="3">HD domain-containing protein</fullName>
    </recommendedName>
</protein>
<keyword evidence="2" id="KW-0812">Transmembrane</keyword>
<dbReference type="KEGG" id="cbv:U729_37"/>
<keyword evidence="1" id="KW-0175">Coiled coil</keyword>
<evidence type="ECO:0000256" key="1">
    <source>
        <dbReference type="SAM" id="Coils"/>
    </source>
</evidence>
<dbReference type="PANTHER" id="PTHR36442">
    <property type="entry name" value="CYCLIC-DI-AMP PHOSPHODIESTERASE PGPH"/>
    <property type="match status" value="1"/>
</dbReference>
<keyword evidence="2" id="KW-0472">Membrane</keyword>
<feature type="domain" description="HD" evidence="3">
    <location>
        <begin position="475"/>
        <end position="620"/>
    </location>
</feature>
<feature type="transmembrane region" description="Helical" evidence="2">
    <location>
        <begin position="417"/>
        <end position="442"/>
    </location>
</feature>
<dbReference type="CDD" id="cd00077">
    <property type="entry name" value="HDc"/>
    <property type="match status" value="1"/>
</dbReference>
<dbReference type="InterPro" id="IPR006674">
    <property type="entry name" value="HD_domain"/>
</dbReference>
<dbReference type="AlphaFoldDB" id="A0A0A7FYR5"/>
<feature type="transmembrane region" description="Helical" evidence="2">
    <location>
        <begin position="20"/>
        <end position="38"/>
    </location>
</feature>
<feature type="transmembrane region" description="Helical" evidence="2">
    <location>
        <begin position="299"/>
        <end position="317"/>
    </location>
</feature>
<dbReference type="eggNOG" id="COG1480">
    <property type="taxonomic scope" value="Bacteria"/>
</dbReference>
<proteinExistence type="predicted"/>
<feature type="transmembrane region" description="Helical" evidence="2">
    <location>
        <begin position="388"/>
        <end position="410"/>
    </location>
</feature>
<dbReference type="PROSITE" id="PS51831">
    <property type="entry name" value="HD"/>
    <property type="match status" value="1"/>
</dbReference>
<feature type="coiled-coil region" evidence="1">
    <location>
        <begin position="95"/>
        <end position="129"/>
    </location>
</feature>
<dbReference type="Gene3D" id="1.10.3210.10">
    <property type="entry name" value="Hypothetical protein af1432"/>
    <property type="match status" value="1"/>
</dbReference>
<dbReference type="InterPro" id="IPR006675">
    <property type="entry name" value="HDIG_dom"/>
</dbReference>
<keyword evidence="5" id="KW-1185">Reference proteome</keyword>
<dbReference type="Pfam" id="PF07698">
    <property type="entry name" value="7TM-7TMR_HD"/>
    <property type="match status" value="1"/>
</dbReference>
<evidence type="ECO:0000313" key="5">
    <source>
        <dbReference type="Proteomes" id="UP000030635"/>
    </source>
</evidence>
<dbReference type="HOGENOM" id="CLU_015767_1_2_9"/>
<dbReference type="InterPro" id="IPR003607">
    <property type="entry name" value="HD/PDEase_dom"/>
</dbReference>
<dbReference type="InterPro" id="IPR011624">
    <property type="entry name" value="Metal-dep_PHydrolase_7TM_extra"/>
</dbReference>
<dbReference type="InterPro" id="IPR052722">
    <property type="entry name" value="PgpH_phosphodiesterase"/>
</dbReference>
<dbReference type="EMBL" id="CP006905">
    <property type="protein sequence ID" value="AIY83981.1"/>
    <property type="molecule type" value="Genomic_DNA"/>
</dbReference>
<dbReference type="NCBIfam" id="TIGR00277">
    <property type="entry name" value="HDIG"/>
    <property type="match status" value="1"/>
</dbReference>
<dbReference type="Pfam" id="PF01966">
    <property type="entry name" value="HD"/>
    <property type="match status" value="1"/>
</dbReference>
<keyword evidence="2" id="KW-1133">Transmembrane helix</keyword>
<dbReference type="SUPFAM" id="SSF109604">
    <property type="entry name" value="HD-domain/PDEase-like"/>
    <property type="match status" value="1"/>
</dbReference>
<gene>
    <name evidence="4" type="ORF">U729_37</name>
</gene>
<accession>A0A0A7FYR5</accession>
<dbReference type="PANTHER" id="PTHR36442:SF1">
    <property type="entry name" value="CYCLIC-DI-AMP PHOSPHODIESTERASE PGPH"/>
    <property type="match status" value="1"/>
</dbReference>
<sequence length="689" mass="77686">MILKREKIKFKPKEKYMRYLLNTVTIIITYLLLVTAIAPKQYDLKEGDIARVDIKATRDTVNELATQERIKEATEKIDKPYTLKGEVQNEVLNNVDDVLKKIINLNATLDDEKEKLKELDKLNNRNLDNQDYSVLLKLSQEKLNDIKFELNGIINEVYQKNIEYGNEESINSAISLAQKRINEMDVSNSVRNVLKKIVIPEIKPNFFYDKEKTDELIKEVQKSVPKVIVKKNQTIVSEGEPVTAEQIAVLKDLGLLDQSGGTSFLIIYIVLAVFVVVVFLTQYIYIAKNHKKVFKNTKLIILINIINIFSFLLARIIGGIYPSAIPLACAPMLIALLIDYKISMVVCSINVIIIGALVNFNPQIILLGILNAILGATGLRKMQQRNDIFYSSISLMVMSLILSFTTGVLISNNFSEIIVFSLLAAVGVAFSAVLTIGLLPFLESSFDVVTTLKLLELSNPNNPLLRKLLMEAPGTYHHSMLVANLAEMAAEEINANPVIARVGAYFHDVGKTKRPYFFGENQIGKENPHNKINANLSTLIIISHVKDGVELAKEYNLPDVIKDIIEQHHGTTLVKYFYYTMKNNSENPEDIKEEDFKYPGPIPSSKEAGIIMLADSVEAAVRSISEPTKGKIEEMVNNIIKDKLYSGQLDNCDLTLKDLEKIRKCFLKTLNGIYHQRIEYPTEKKVKNS</sequence>
<reference evidence="4 5" key="1">
    <citation type="journal article" date="2015" name="Infect. Genet. Evol.">
        <title>Genomic sequences of six botulinum neurotoxin-producing strains representing three clostridial species illustrate the mobility and diversity of botulinum neurotoxin genes.</title>
        <authorList>
            <person name="Smith T.J."/>
            <person name="Hill K.K."/>
            <person name="Xie G."/>
            <person name="Foley B.T."/>
            <person name="Williamson C.H."/>
            <person name="Foster J.T."/>
            <person name="Johnson S.L."/>
            <person name="Chertkov O."/>
            <person name="Teshima H."/>
            <person name="Gibbons H.S."/>
            <person name="Johnsky L.A."/>
            <person name="Karavis M.A."/>
            <person name="Smith L.A."/>
        </authorList>
    </citation>
    <scope>NUCLEOTIDE SEQUENCE [LARGE SCALE GENOMIC DNA]</scope>
    <source>
        <strain evidence="4">Sullivan</strain>
    </source>
</reference>
<dbReference type="Pfam" id="PF07697">
    <property type="entry name" value="7TMR-HDED"/>
    <property type="match status" value="1"/>
</dbReference>
<dbReference type="Proteomes" id="UP000030635">
    <property type="component" value="Chromosome"/>
</dbReference>
<evidence type="ECO:0000256" key="2">
    <source>
        <dbReference type="SAM" id="Phobius"/>
    </source>
</evidence>
<name>A0A0A7FYR5_9CLOT</name>
<feature type="transmembrane region" description="Helical" evidence="2">
    <location>
        <begin position="323"/>
        <end position="340"/>
    </location>
</feature>
<dbReference type="SMART" id="SM00471">
    <property type="entry name" value="HDc"/>
    <property type="match status" value="1"/>
</dbReference>
<evidence type="ECO:0000313" key="4">
    <source>
        <dbReference type="EMBL" id="AIY83981.1"/>
    </source>
</evidence>
<organism evidence="4 5">
    <name type="scientific">Clostridium baratii str. Sullivan</name>
    <dbReference type="NCBI Taxonomy" id="1415775"/>
    <lineage>
        <taxon>Bacteria</taxon>
        <taxon>Bacillati</taxon>
        <taxon>Bacillota</taxon>
        <taxon>Clostridia</taxon>
        <taxon>Eubacteriales</taxon>
        <taxon>Clostridiaceae</taxon>
        <taxon>Clostridium</taxon>
    </lineage>
</organism>
<dbReference type="STRING" id="1561.NPD11_2943"/>
<feature type="transmembrane region" description="Helical" evidence="2">
    <location>
        <begin position="352"/>
        <end position="376"/>
    </location>
</feature>
<evidence type="ECO:0000259" key="3">
    <source>
        <dbReference type="PROSITE" id="PS51831"/>
    </source>
</evidence>
<feature type="transmembrane region" description="Helical" evidence="2">
    <location>
        <begin position="265"/>
        <end position="287"/>
    </location>
</feature>